<evidence type="ECO:0000256" key="2">
    <source>
        <dbReference type="ARBA" id="ARBA00008034"/>
    </source>
</evidence>
<dbReference type="Gene3D" id="1.10.3470.10">
    <property type="entry name" value="ABC transporter involved in vitamin B12 uptake, BtuC"/>
    <property type="match status" value="1"/>
</dbReference>
<dbReference type="InterPro" id="IPR001626">
    <property type="entry name" value="ABC_TroCD"/>
</dbReference>
<feature type="transmembrane region" description="Helical" evidence="7">
    <location>
        <begin position="53"/>
        <end position="74"/>
    </location>
</feature>
<evidence type="ECO:0000256" key="4">
    <source>
        <dbReference type="ARBA" id="ARBA00022989"/>
    </source>
</evidence>
<evidence type="ECO:0000256" key="3">
    <source>
        <dbReference type="ARBA" id="ARBA00022692"/>
    </source>
</evidence>
<dbReference type="PANTHER" id="PTHR30477">
    <property type="entry name" value="ABC-TRANSPORTER METAL-BINDING PROTEIN"/>
    <property type="match status" value="1"/>
</dbReference>
<feature type="transmembrane region" description="Helical" evidence="7">
    <location>
        <begin position="215"/>
        <end position="236"/>
    </location>
</feature>
<protein>
    <submittedName>
        <fullName evidence="8">Uncharacterized protein</fullName>
    </submittedName>
</protein>
<gene>
    <name evidence="8" type="ORF">CLIT_20c00440</name>
</gene>
<dbReference type="Proteomes" id="UP000027946">
    <property type="component" value="Unassembled WGS sequence"/>
</dbReference>
<feature type="transmembrane region" description="Helical" evidence="7">
    <location>
        <begin position="132"/>
        <end position="153"/>
    </location>
</feature>
<keyword evidence="4 7" id="KW-1133">Transmembrane helix</keyword>
<evidence type="ECO:0000256" key="7">
    <source>
        <dbReference type="SAM" id="Phobius"/>
    </source>
</evidence>
<dbReference type="RefSeq" id="WP_143182466.1">
    <property type="nucleotide sequence ID" value="NZ_FSRH01000012.1"/>
</dbReference>
<evidence type="ECO:0000256" key="1">
    <source>
        <dbReference type="ARBA" id="ARBA00004141"/>
    </source>
</evidence>
<feature type="transmembrane region" description="Helical" evidence="7">
    <location>
        <begin position="94"/>
        <end position="112"/>
    </location>
</feature>
<keyword evidence="5 7" id="KW-0472">Membrane</keyword>
<dbReference type="CDD" id="cd06550">
    <property type="entry name" value="TM_ABC_iron-siderophores_like"/>
    <property type="match status" value="1"/>
</dbReference>
<evidence type="ECO:0000313" key="9">
    <source>
        <dbReference type="Proteomes" id="UP000027946"/>
    </source>
</evidence>
<keyword evidence="9" id="KW-1185">Reference proteome</keyword>
<dbReference type="GO" id="GO:0055085">
    <property type="term" value="P:transmembrane transport"/>
    <property type="evidence" value="ECO:0007669"/>
    <property type="project" value="InterPro"/>
</dbReference>
<dbReference type="eggNOG" id="COG1108">
    <property type="taxonomic scope" value="Bacteria"/>
</dbReference>
<evidence type="ECO:0000256" key="6">
    <source>
        <dbReference type="RuleBase" id="RU003943"/>
    </source>
</evidence>
<keyword evidence="3 6" id="KW-0812">Transmembrane</keyword>
<dbReference type="PANTHER" id="PTHR30477:SF18">
    <property type="entry name" value="METAL TRANSPORT SYSTEM MEMBRANE PROTEIN CT_417-RELATED"/>
    <property type="match status" value="1"/>
</dbReference>
<dbReference type="AlphaFoldDB" id="A0A069RBF2"/>
<feature type="transmembrane region" description="Helical" evidence="7">
    <location>
        <begin position="12"/>
        <end position="32"/>
    </location>
</feature>
<evidence type="ECO:0000256" key="5">
    <source>
        <dbReference type="ARBA" id="ARBA00023136"/>
    </source>
</evidence>
<sequence>MFDALGYSFVQNAIMGAILSSIVCGIIGTIIVQKRLVMLSGGIAHASFGGIGLGYLMGIEPIIPGLLFAVASALAVSGMRRSTGTNSDALTGMFWSSGMALGILFIAVTPGYPPDMTSYLFGDILTISRSNVTLMAALVIIVTASVFSFFSYWKSFLFDDEFSAVMGMNVRFFENALFILVAMSVVALIKVVGIILVIALLTIPPSIAALYTYNLKAIMVTSILIGCIACLLGLYVSYMIGIPSGAVIVLFSSFSYFVCAFTRRKAA</sequence>
<reference evidence="8 9" key="1">
    <citation type="submission" date="2014-03" db="EMBL/GenBank/DDBJ databases">
        <title>Genome sequence of Clostridium litorale W6, DSM 5388.</title>
        <authorList>
            <person name="Poehlein A."/>
            <person name="Jagirdar A."/>
            <person name="Khonsari B."/>
            <person name="Chibani C.M."/>
            <person name="Gutierrez Gutierrez D.A."/>
            <person name="Davydova E."/>
            <person name="Alghaithi H.S."/>
            <person name="Nair K.P."/>
            <person name="Dhamotharan K."/>
            <person name="Chandran L."/>
            <person name="G W."/>
            <person name="Daniel R."/>
        </authorList>
    </citation>
    <scope>NUCLEOTIDE SEQUENCE [LARGE SCALE GENOMIC DNA]</scope>
    <source>
        <strain evidence="8 9">W6</strain>
    </source>
</reference>
<dbReference type="SUPFAM" id="SSF81345">
    <property type="entry name" value="ABC transporter involved in vitamin B12 uptake, BtuC"/>
    <property type="match status" value="1"/>
</dbReference>
<proteinExistence type="inferred from homology"/>
<dbReference type="Pfam" id="PF00950">
    <property type="entry name" value="ABC-3"/>
    <property type="match status" value="1"/>
</dbReference>
<accession>A0A069RBF2</accession>
<dbReference type="InterPro" id="IPR037294">
    <property type="entry name" value="ABC_BtuC-like"/>
</dbReference>
<evidence type="ECO:0000313" key="8">
    <source>
        <dbReference type="EMBL" id="KDR94399.1"/>
    </source>
</evidence>
<comment type="similarity">
    <text evidence="2 6">Belongs to the ABC-3 integral membrane protein family.</text>
</comment>
<dbReference type="EMBL" id="JJMM01000020">
    <property type="protein sequence ID" value="KDR94399.1"/>
    <property type="molecule type" value="Genomic_DNA"/>
</dbReference>
<comment type="subcellular location">
    <subcellularLocation>
        <location evidence="6">Cell membrane</location>
        <topology evidence="6">Multi-pass membrane protein</topology>
    </subcellularLocation>
    <subcellularLocation>
        <location evidence="1">Membrane</location>
        <topology evidence="1">Multi-pass membrane protein</topology>
    </subcellularLocation>
</comment>
<comment type="caution">
    <text evidence="8">The sequence shown here is derived from an EMBL/GenBank/DDBJ whole genome shotgun (WGS) entry which is preliminary data.</text>
</comment>
<dbReference type="OrthoDB" id="9798540at2"/>
<dbReference type="STRING" id="1121324.CLIT_20c00440"/>
<dbReference type="GO" id="GO:0010043">
    <property type="term" value="P:response to zinc ion"/>
    <property type="evidence" value="ECO:0007669"/>
    <property type="project" value="TreeGrafter"/>
</dbReference>
<keyword evidence="6" id="KW-0813">Transport</keyword>
<dbReference type="GO" id="GO:0043190">
    <property type="term" value="C:ATP-binding cassette (ABC) transporter complex"/>
    <property type="evidence" value="ECO:0007669"/>
    <property type="project" value="InterPro"/>
</dbReference>
<organism evidence="8 9">
    <name type="scientific">Peptoclostridium litorale DSM 5388</name>
    <dbReference type="NCBI Taxonomy" id="1121324"/>
    <lineage>
        <taxon>Bacteria</taxon>
        <taxon>Bacillati</taxon>
        <taxon>Bacillota</taxon>
        <taxon>Clostridia</taxon>
        <taxon>Peptostreptococcales</taxon>
        <taxon>Peptoclostridiaceae</taxon>
        <taxon>Peptoclostridium</taxon>
    </lineage>
</organism>
<feature type="transmembrane region" description="Helical" evidence="7">
    <location>
        <begin position="176"/>
        <end position="203"/>
    </location>
</feature>
<feature type="transmembrane region" description="Helical" evidence="7">
    <location>
        <begin position="242"/>
        <end position="261"/>
    </location>
</feature>
<name>A0A069RBF2_PEPLI</name>